<organism evidence="3 5">
    <name type="scientific">Legionella gratiana</name>
    <dbReference type="NCBI Taxonomy" id="45066"/>
    <lineage>
        <taxon>Bacteria</taxon>
        <taxon>Pseudomonadati</taxon>
        <taxon>Pseudomonadota</taxon>
        <taxon>Gammaproteobacteria</taxon>
        <taxon>Legionellales</taxon>
        <taxon>Legionellaceae</taxon>
        <taxon>Legionella</taxon>
    </lineage>
</organism>
<sequence>MNNKRTTIYIDGFNLYYGCLKRTSYKWLDLKALFINLLESSHNIQKIKYYTAPISSRDGNEASRFRQKYYLQALESYIPEIEIYYGHYLTHEVSAKVVNPPPDFIKIYKTEEKGSDVNLALHVLNDAWLDAYDCAVIVSNDSDLAESLRLVKSQTNKLIGVVFPNTDHKRRPSRELAKYADFIKPIRKNVLKNSQLPDKIPGTEIHKPETW</sequence>
<accession>A0A378JCT9</accession>
<dbReference type="PANTHER" id="PTHR35458">
    <property type="entry name" value="SLR0755 PROTEIN"/>
    <property type="match status" value="1"/>
</dbReference>
<reference evidence="2 4" key="1">
    <citation type="submission" date="2015-11" db="EMBL/GenBank/DDBJ databases">
        <title>Genomic analysis of 38 Legionella species identifies large and diverse effector repertoires.</title>
        <authorList>
            <person name="Burstein D."/>
            <person name="Amaro F."/>
            <person name="Zusman T."/>
            <person name="Lifshitz Z."/>
            <person name="Cohen O."/>
            <person name="Gilbert J.A."/>
            <person name="Pupko T."/>
            <person name="Shuman H.A."/>
            <person name="Segal G."/>
        </authorList>
    </citation>
    <scope>NUCLEOTIDE SEQUENCE [LARGE SCALE GENOMIC DNA]</scope>
    <source>
        <strain evidence="2 4">Lyon 8420412</strain>
    </source>
</reference>
<gene>
    <name evidence="2" type="primary">nicB</name>
    <name evidence="2" type="ORF">Lgra_0167</name>
    <name evidence="3" type="ORF">NCTC12388_01885</name>
</gene>
<evidence type="ECO:0000259" key="1">
    <source>
        <dbReference type="Pfam" id="PF01936"/>
    </source>
</evidence>
<evidence type="ECO:0000313" key="3">
    <source>
        <dbReference type="EMBL" id="STX45156.1"/>
    </source>
</evidence>
<dbReference type="GO" id="GO:0016491">
    <property type="term" value="F:oxidoreductase activity"/>
    <property type="evidence" value="ECO:0007669"/>
    <property type="project" value="UniProtKB-KW"/>
</dbReference>
<keyword evidence="2" id="KW-0560">Oxidoreductase</keyword>
<dbReference type="InterPro" id="IPR021139">
    <property type="entry name" value="NYN"/>
</dbReference>
<evidence type="ECO:0000313" key="5">
    <source>
        <dbReference type="Proteomes" id="UP000254476"/>
    </source>
</evidence>
<dbReference type="OrthoDB" id="9809421at2"/>
<keyword evidence="4" id="KW-1185">Reference proteome</keyword>
<dbReference type="EC" id="1.14.13.163" evidence="2"/>
<dbReference type="EMBL" id="LNYE01000003">
    <property type="protein sequence ID" value="KTD15501.1"/>
    <property type="molecule type" value="Genomic_DNA"/>
</dbReference>
<name>A0A378JCT9_9GAMM</name>
<dbReference type="CDD" id="cd18722">
    <property type="entry name" value="PIN_NicB-like"/>
    <property type="match status" value="1"/>
</dbReference>
<dbReference type="Proteomes" id="UP000254476">
    <property type="component" value="Unassembled WGS sequence"/>
</dbReference>
<dbReference type="Pfam" id="PF01936">
    <property type="entry name" value="NYN"/>
    <property type="match status" value="1"/>
</dbReference>
<dbReference type="STRING" id="45066.Lgra_0167"/>
<dbReference type="EMBL" id="UGOB01000001">
    <property type="protein sequence ID" value="STX45156.1"/>
    <property type="molecule type" value="Genomic_DNA"/>
</dbReference>
<dbReference type="Gene3D" id="3.40.50.1010">
    <property type="entry name" value="5'-nuclease"/>
    <property type="match status" value="1"/>
</dbReference>
<dbReference type="InterPro" id="IPR047140">
    <property type="entry name" value="LabA"/>
</dbReference>
<feature type="domain" description="NYN" evidence="1">
    <location>
        <begin position="5"/>
        <end position="180"/>
    </location>
</feature>
<dbReference type="PANTHER" id="PTHR35458:SF8">
    <property type="entry name" value="SLR0650 PROTEIN"/>
    <property type="match status" value="1"/>
</dbReference>
<proteinExistence type="predicted"/>
<dbReference type="RefSeq" id="WP_011946832.1">
    <property type="nucleotide sequence ID" value="NZ_CAAAHW010000025.1"/>
</dbReference>
<dbReference type="GO" id="GO:0004540">
    <property type="term" value="F:RNA nuclease activity"/>
    <property type="evidence" value="ECO:0007669"/>
    <property type="project" value="InterPro"/>
</dbReference>
<protein>
    <submittedName>
        <fullName evidence="2">6-hydroxy-3-succinoylpyridine 3-monooxygenase HspA</fullName>
        <ecNumber evidence="2">1.14.13.163</ecNumber>
    </submittedName>
    <submittedName>
        <fullName evidence="3">NYN domain</fullName>
    </submittedName>
</protein>
<dbReference type="AlphaFoldDB" id="A0A378JCT9"/>
<evidence type="ECO:0000313" key="2">
    <source>
        <dbReference type="EMBL" id="KTD15501.1"/>
    </source>
</evidence>
<evidence type="ECO:0000313" key="4">
    <source>
        <dbReference type="Proteomes" id="UP000054691"/>
    </source>
</evidence>
<reference evidence="3 5" key="2">
    <citation type="submission" date="2018-06" db="EMBL/GenBank/DDBJ databases">
        <authorList>
            <consortium name="Pathogen Informatics"/>
            <person name="Doyle S."/>
        </authorList>
    </citation>
    <scope>NUCLEOTIDE SEQUENCE [LARGE SCALE GENOMIC DNA]</scope>
    <source>
        <strain evidence="3 5">NCTC12388</strain>
    </source>
</reference>
<dbReference type="Proteomes" id="UP000054691">
    <property type="component" value="Unassembled WGS sequence"/>
</dbReference>